<dbReference type="AlphaFoldDB" id="A0A7J7JFG6"/>
<dbReference type="SUPFAM" id="SSF49562">
    <property type="entry name" value="C2 domain (Calcium/lipid-binding domain, CaLB)"/>
    <property type="match status" value="1"/>
</dbReference>
<dbReference type="InterPro" id="IPR035892">
    <property type="entry name" value="C2_domain_sf"/>
</dbReference>
<dbReference type="Gene3D" id="2.60.40.150">
    <property type="entry name" value="C2 domain"/>
    <property type="match status" value="1"/>
</dbReference>
<gene>
    <name evidence="2" type="ORF">EB796_017598</name>
</gene>
<dbReference type="PANTHER" id="PTHR10024:SF344">
    <property type="entry name" value="SYNAPTOTAGMIN-7"/>
    <property type="match status" value="1"/>
</dbReference>
<evidence type="ECO:0000313" key="2">
    <source>
        <dbReference type="EMBL" id="KAF6024108.1"/>
    </source>
</evidence>
<dbReference type="PANTHER" id="PTHR10024">
    <property type="entry name" value="SYNAPTOTAGMIN"/>
    <property type="match status" value="1"/>
</dbReference>
<dbReference type="OrthoDB" id="270970at2759"/>
<dbReference type="Proteomes" id="UP000593567">
    <property type="component" value="Unassembled WGS sequence"/>
</dbReference>
<protein>
    <submittedName>
        <fullName evidence="2">SYT7</fullName>
    </submittedName>
</protein>
<keyword evidence="3" id="KW-1185">Reference proteome</keyword>
<dbReference type="EMBL" id="VXIV02002617">
    <property type="protein sequence ID" value="KAF6024108.1"/>
    <property type="molecule type" value="Genomic_DNA"/>
</dbReference>
<dbReference type="GO" id="GO:0070382">
    <property type="term" value="C:exocytic vesicle"/>
    <property type="evidence" value="ECO:0007669"/>
    <property type="project" value="TreeGrafter"/>
</dbReference>
<feature type="domain" description="C2" evidence="1">
    <location>
        <begin position="1"/>
        <end position="109"/>
    </location>
</feature>
<sequence>MKKLTMDDRNYYYPYVKVYLLYQCQRIEKKKTQIIFKDLNPVYEESLTFSVTRDKIKDSGIHVVVNDYDKWGANELIGELVLSSRSGTQEIKHWNETVYRPNQTVSEWHALKKLKESRYLRTSSSTKPP</sequence>
<dbReference type="GO" id="GO:0005544">
    <property type="term" value="F:calcium-dependent phospholipid binding"/>
    <property type="evidence" value="ECO:0007669"/>
    <property type="project" value="TreeGrafter"/>
</dbReference>
<dbReference type="GO" id="GO:0005509">
    <property type="term" value="F:calcium ion binding"/>
    <property type="evidence" value="ECO:0007669"/>
    <property type="project" value="TreeGrafter"/>
</dbReference>
<reference evidence="2" key="1">
    <citation type="submission" date="2020-06" db="EMBL/GenBank/DDBJ databases">
        <title>Draft genome of Bugula neritina, a colonial animal packing powerful symbionts and potential medicines.</title>
        <authorList>
            <person name="Rayko M."/>
        </authorList>
    </citation>
    <scope>NUCLEOTIDE SEQUENCE [LARGE SCALE GENOMIC DNA]</scope>
    <source>
        <strain evidence="2">Kwan_BN1</strain>
    </source>
</reference>
<evidence type="ECO:0000313" key="3">
    <source>
        <dbReference type="Proteomes" id="UP000593567"/>
    </source>
</evidence>
<dbReference type="GO" id="GO:0030424">
    <property type="term" value="C:axon"/>
    <property type="evidence" value="ECO:0007669"/>
    <property type="project" value="TreeGrafter"/>
</dbReference>
<dbReference type="GO" id="GO:0000149">
    <property type="term" value="F:SNARE binding"/>
    <property type="evidence" value="ECO:0007669"/>
    <property type="project" value="TreeGrafter"/>
</dbReference>
<dbReference type="InterPro" id="IPR000008">
    <property type="entry name" value="C2_dom"/>
</dbReference>
<name>A0A7J7JFG6_BUGNE</name>
<dbReference type="PROSITE" id="PS50004">
    <property type="entry name" value="C2"/>
    <property type="match status" value="1"/>
</dbReference>
<evidence type="ECO:0000259" key="1">
    <source>
        <dbReference type="PROSITE" id="PS50004"/>
    </source>
</evidence>
<proteinExistence type="predicted"/>
<dbReference type="GO" id="GO:0048791">
    <property type="term" value="P:calcium ion-regulated exocytosis of neurotransmitter"/>
    <property type="evidence" value="ECO:0007669"/>
    <property type="project" value="TreeGrafter"/>
</dbReference>
<dbReference type="GO" id="GO:0030276">
    <property type="term" value="F:clathrin binding"/>
    <property type="evidence" value="ECO:0007669"/>
    <property type="project" value="TreeGrafter"/>
</dbReference>
<dbReference type="GO" id="GO:0001786">
    <property type="term" value="F:phosphatidylserine binding"/>
    <property type="evidence" value="ECO:0007669"/>
    <property type="project" value="TreeGrafter"/>
</dbReference>
<dbReference type="GO" id="GO:0098793">
    <property type="term" value="C:presynapse"/>
    <property type="evidence" value="ECO:0007669"/>
    <property type="project" value="GOC"/>
</dbReference>
<organism evidence="2 3">
    <name type="scientific">Bugula neritina</name>
    <name type="common">Brown bryozoan</name>
    <name type="synonym">Sertularia neritina</name>
    <dbReference type="NCBI Taxonomy" id="10212"/>
    <lineage>
        <taxon>Eukaryota</taxon>
        <taxon>Metazoa</taxon>
        <taxon>Spiralia</taxon>
        <taxon>Lophotrochozoa</taxon>
        <taxon>Bryozoa</taxon>
        <taxon>Gymnolaemata</taxon>
        <taxon>Cheilostomatida</taxon>
        <taxon>Flustrina</taxon>
        <taxon>Buguloidea</taxon>
        <taxon>Bugulidae</taxon>
        <taxon>Bugula</taxon>
    </lineage>
</organism>
<dbReference type="GO" id="GO:0005886">
    <property type="term" value="C:plasma membrane"/>
    <property type="evidence" value="ECO:0007669"/>
    <property type="project" value="TreeGrafter"/>
</dbReference>
<comment type="caution">
    <text evidence="2">The sequence shown here is derived from an EMBL/GenBank/DDBJ whole genome shotgun (WGS) entry which is preliminary data.</text>
</comment>
<accession>A0A7J7JFG6</accession>
<dbReference type="Pfam" id="PF00168">
    <property type="entry name" value="C2"/>
    <property type="match status" value="1"/>
</dbReference>
<dbReference type="GO" id="GO:0006906">
    <property type="term" value="P:vesicle fusion"/>
    <property type="evidence" value="ECO:0007669"/>
    <property type="project" value="TreeGrafter"/>
</dbReference>